<dbReference type="OrthoDB" id="123251at2759"/>
<gene>
    <name evidence="4" type="ORF">Pfra01_002105600</name>
</gene>
<evidence type="ECO:0000313" key="4">
    <source>
        <dbReference type="EMBL" id="GMF51787.1"/>
    </source>
</evidence>
<dbReference type="PANTHER" id="PTHR37984:SF5">
    <property type="entry name" value="PROTEIN NYNRIN-LIKE"/>
    <property type="match status" value="1"/>
</dbReference>
<dbReference type="Pfam" id="PF00665">
    <property type="entry name" value="rve"/>
    <property type="match status" value="1"/>
</dbReference>
<protein>
    <submittedName>
        <fullName evidence="4">Unnamed protein product</fullName>
    </submittedName>
</protein>
<dbReference type="AlphaFoldDB" id="A0A9W6Y2R5"/>
<accession>A0A9W6Y2R5</accession>
<dbReference type="InterPro" id="IPR043128">
    <property type="entry name" value="Rev_trsase/Diguanyl_cyclase"/>
</dbReference>
<dbReference type="SUPFAM" id="SSF56672">
    <property type="entry name" value="DNA/RNA polymerases"/>
    <property type="match status" value="1"/>
</dbReference>
<dbReference type="EMBL" id="BSXT01002950">
    <property type="protein sequence ID" value="GMF51787.1"/>
    <property type="molecule type" value="Genomic_DNA"/>
</dbReference>
<sequence length="527" mass="60451">MHKHLQVWIDDLMLYATDVQRYLSKLERLFELLDFFGFKLSVTKASLYEPQVKWCGKIISGRGVSHDPERSKALARLPYPNNAGELQQFLCAANWMRESVIDFARDAKPLQEKLDEALATATRRTKRVASGIGLDLGSSGRHTFDELKTKLQNAATLAFPIQTPLFSDHRNLIYVFAPGKEVKKHIRGKLLRWAVKLMEYRYHIDHIEGASNVWADMISRWAGNHSDSVALKAMVFRKRGRREEERTQCSASNRLRGEEDRTPRTRRKRRRGEADRTPLTRREHNAPSDEPATAKRVTIRPFDDPSFTWSTLEEIISAQERYVHKVATDLVVKGQSGKGWYHKKRLWIPSQCNDLSQRLMVIAHCGAQGHHGRAAMMEQLQCQLHVDHLRSKVDRFLASCLLCMHIKGGKIVQRPWSETFRCHERNGALHWDFLIGGESFGDDKYLLVLKDHATHYCELVPCATPTSAVAVAAILDWHGRFGISLIWISTDQGTQFKNEVLSEVCKRLKSEQRFTVAYSPWINGSIE</sequence>
<dbReference type="Gene3D" id="3.30.420.10">
    <property type="entry name" value="Ribonuclease H-like superfamily/Ribonuclease H"/>
    <property type="match status" value="1"/>
</dbReference>
<dbReference type="Gene3D" id="3.30.70.270">
    <property type="match status" value="2"/>
</dbReference>
<dbReference type="GO" id="GO:0003676">
    <property type="term" value="F:nucleic acid binding"/>
    <property type="evidence" value="ECO:0007669"/>
    <property type="project" value="InterPro"/>
</dbReference>
<dbReference type="PANTHER" id="PTHR37984">
    <property type="entry name" value="PROTEIN CBG26694"/>
    <property type="match status" value="1"/>
</dbReference>
<dbReference type="InterPro" id="IPR012337">
    <property type="entry name" value="RNaseH-like_sf"/>
</dbReference>
<evidence type="ECO:0000259" key="2">
    <source>
        <dbReference type="PROSITE" id="PS50878"/>
    </source>
</evidence>
<evidence type="ECO:0000256" key="1">
    <source>
        <dbReference type="SAM" id="MobiDB-lite"/>
    </source>
</evidence>
<feature type="domain" description="Integrase catalytic" evidence="3">
    <location>
        <begin position="411"/>
        <end position="527"/>
    </location>
</feature>
<comment type="caution">
    <text evidence="4">The sequence shown here is derived from an EMBL/GenBank/DDBJ whole genome shotgun (WGS) entry which is preliminary data.</text>
</comment>
<keyword evidence="5" id="KW-1185">Reference proteome</keyword>
<dbReference type="Proteomes" id="UP001165121">
    <property type="component" value="Unassembled WGS sequence"/>
</dbReference>
<feature type="compositionally biased region" description="Basic and acidic residues" evidence="1">
    <location>
        <begin position="272"/>
        <end position="287"/>
    </location>
</feature>
<dbReference type="GO" id="GO:0015074">
    <property type="term" value="P:DNA integration"/>
    <property type="evidence" value="ECO:0007669"/>
    <property type="project" value="InterPro"/>
</dbReference>
<name>A0A9W6Y2R5_9STRA</name>
<dbReference type="Gene3D" id="1.10.340.70">
    <property type="match status" value="1"/>
</dbReference>
<organism evidence="4 5">
    <name type="scientific">Phytophthora fragariaefolia</name>
    <dbReference type="NCBI Taxonomy" id="1490495"/>
    <lineage>
        <taxon>Eukaryota</taxon>
        <taxon>Sar</taxon>
        <taxon>Stramenopiles</taxon>
        <taxon>Oomycota</taxon>
        <taxon>Peronosporomycetes</taxon>
        <taxon>Peronosporales</taxon>
        <taxon>Peronosporaceae</taxon>
        <taxon>Phytophthora</taxon>
    </lineage>
</organism>
<evidence type="ECO:0000313" key="5">
    <source>
        <dbReference type="Proteomes" id="UP001165121"/>
    </source>
</evidence>
<dbReference type="SUPFAM" id="SSF53098">
    <property type="entry name" value="Ribonuclease H-like"/>
    <property type="match status" value="1"/>
</dbReference>
<dbReference type="InterPro" id="IPR001584">
    <property type="entry name" value="Integrase_cat-core"/>
</dbReference>
<feature type="region of interest" description="Disordered" evidence="1">
    <location>
        <begin position="242"/>
        <end position="297"/>
    </location>
</feature>
<evidence type="ECO:0000259" key="3">
    <source>
        <dbReference type="PROSITE" id="PS50994"/>
    </source>
</evidence>
<dbReference type="InterPro" id="IPR050951">
    <property type="entry name" value="Retrovirus_Pol_polyprotein"/>
</dbReference>
<feature type="domain" description="Reverse transcriptase" evidence="2">
    <location>
        <begin position="1"/>
        <end position="59"/>
    </location>
</feature>
<reference evidence="4" key="1">
    <citation type="submission" date="2023-04" db="EMBL/GenBank/DDBJ databases">
        <title>Phytophthora fragariaefolia NBRC 109709.</title>
        <authorList>
            <person name="Ichikawa N."/>
            <person name="Sato H."/>
            <person name="Tonouchi N."/>
        </authorList>
    </citation>
    <scope>NUCLEOTIDE SEQUENCE</scope>
    <source>
        <strain evidence="4">NBRC 109709</strain>
    </source>
</reference>
<dbReference type="InterPro" id="IPR000477">
    <property type="entry name" value="RT_dom"/>
</dbReference>
<dbReference type="InterPro" id="IPR043502">
    <property type="entry name" value="DNA/RNA_pol_sf"/>
</dbReference>
<dbReference type="PROSITE" id="PS50994">
    <property type="entry name" value="INTEGRASE"/>
    <property type="match status" value="1"/>
</dbReference>
<dbReference type="InterPro" id="IPR036397">
    <property type="entry name" value="RNaseH_sf"/>
</dbReference>
<dbReference type="PROSITE" id="PS50878">
    <property type="entry name" value="RT_POL"/>
    <property type="match status" value="1"/>
</dbReference>
<proteinExistence type="predicted"/>